<dbReference type="InterPro" id="IPR044759">
    <property type="entry name" value="bZIP_RF2"/>
</dbReference>
<evidence type="ECO:0000256" key="1">
    <source>
        <dbReference type="SAM" id="MobiDB-lite"/>
    </source>
</evidence>
<feature type="region of interest" description="Disordered" evidence="1">
    <location>
        <begin position="184"/>
        <end position="228"/>
    </location>
</feature>
<dbReference type="OrthoDB" id="1878267at2759"/>
<accession>A0A803L012</accession>
<dbReference type="OMA" id="ATIHDQP"/>
<feature type="region of interest" description="Disordered" evidence="1">
    <location>
        <begin position="311"/>
        <end position="361"/>
    </location>
</feature>
<feature type="region of interest" description="Disordered" evidence="1">
    <location>
        <begin position="55"/>
        <end position="89"/>
    </location>
</feature>
<dbReference type="SMR" id="A0A803L012"/>
<name>A0A803L012_CHEQI</name>
<reference evidence="3" key="2">
    <citation type="submission" date="2021-03" db="UniProtKB">
        <authorList>
            <consortium name="EnsemblPlants"/>
        </authorList>
    </citation>
    <scope>IDENTIFICATION</scope>
</reference>
<dbReference type="CDD" id="cd14703">
    <property type="entry name" value="bZIP_plant_RF2"/>
    <property type="match status" value="1"/>
</dbReference>
<sequence length="361" mass="39857">MLAECMANTPEGFSDIQSGPCRGPMSLPPKGPSQAQYCGLIPTDKQVNVPNSCPTDVLSEEPPPWLEDLLNEPESPINRTHRRSASDSSAYFAVDTSADELWLRNVIGALSYSNQMPHNFNRIPQVSFNTEKSNAVTASNKQQQDKLGKSPSTSTHPSLLPNGLINAKEDADCQALGMSCSPEPDVIKSVGNKPETENSSGGGGDCSHLKPPAALNSDAKRKQHNARRSRVRKLQYIAELERNAQVLQAAGAEVSAQLEFLDQQNLILGMENRALKQRLESLSQEHYIKSMEQEILDKELARLQYLYQLQRNLSHNQPRPRQKQNPAVHRRGKSYNDVDSQLSKLSLHPPKPIAPSNAALE</sequence>
<feature type="compositionally biased region" description="Low complexity" evidence="1">
    <location>
        <begin position="150"/>
        <end position="161"/>
    </location>
</feature>
<feature type="region of interest" description="Disordered" evidence="1">
    <location>
        <begin position="132"/>
        <end position="164"/>
    </location>
</feature>
<dbReference type="InterPro" id="IPR044797">
    <property type="entry name" value="At4g06598-like"/>
</dbReference>
<dbReference type="InterPro" id="IPR004827">
    <property type="entry name" value="bZIP"/>
</dbReference>
<dbReference type="PANTHER" id="PTHR46835:SF3">
    <property type="entry name" value="BASIC-LEUCINE ZIPPER (BZIP) TRANSCRIPTION FACTOR FAMILY PROTEIN"/>
    <property type="match status" value="1"/>
</dbReference>
<feature type="region of interest" description="Disordered" evidence="1">
    <location>
        <begin position="1"/>
        <end position="33"/>
    </location>
</feature>
<dbReference type="Proteomes" id="UP000596660">
    <property type="component" value="Unplaced"/>
</dbReference>
<dbReference type="GO" id="GO:0003700">
    <property type="term" value="F:DNA-binding transcription factor activity"/>
    <property type="evidence" value="ECO:0007669"/>
    <property type="project" value="InterPro"/>
</dbReference>
<keyword evidence="4" id="KW-1185">Reference proteome</keyword>
<feature type="domain" description="BZIP" evidence="2">
    <location>
        <begin position="213"/>
        <end position="274"/>
    </location>
</feature>
<dbReference type="EnsemblPlants" id="AUR62004622-RA">
    <property type="protein sequence ID" value="AUR62004622-RA:cds"/>
    <property type="gene ID" value="AUR62004622"/>
</dbReference>
<dbReference type="GO" id="GO:0005634">
    <property type="term" value="C:nucleus"/>
    <property type="evidence" value="ECO:0007669"/>
    <property type="project" value="UniProtKB-ARBA"/>
</dbReference>
<reference evidence="3" key="1">
    <citation type="journal article" date="2017" name="Nature">
        <title>The genome of Chenopodium quinoa.</title>
        <authorList>
            <person name="Jarvis D.E."/>
            <person name="Ho Y.S."/>
            <person name="Lightfoot D.J."/>
            <person name="Schmoeckel S.M."/>
            <person name="Li B."/>
            <person name="Borm T.J.A."/>
            <person name="Ohyanagi H."/>
            <person name="Mineta K."/>
            <person name="Michell C.T."/>
            <person name="Saber N."/>
            <person name="Kharbatia N.M."/>
            <person name="Rupper R.R."/>
            <person name="Sharp A.R."/>
            <person name="Dally N."/>
            <person name="Boughton B.A."/>
            <person name="Woo Y.H."/>
            <person name="Gao G."/>
            <person name="Schijlen E.G.W.M."/>
            <person name="Guo X."/>
            <person name="Momin A.A."/>
            <person name="Negrao S."/>
            <person name="Al-Babili S."/>
            <person name="Gehring C."/>
            <person name="Roessner U."/>
            <person name="Jung C."/>
            <person name="Murphy K."/>
            <person name="Arold S.T."/>
            <person name="Gojobori T."/>
            <person name="van der Linden C.G."/>
            <person name="van Loo E.N."/>
            <person name="Jellen E.N."/>
            <person name="Maughan P.J."/>
            <person name="Tester M."/>
        </authorList>
    </citation>
    <scope>NUCLEOTIDE SEQUENCE [LARGE SCALE GENOMIC DNA]</scope>
    <source>
        <strain evidence="3">cv. PI 614886</strain>
    </source>
</reference>
<dbReference type="GeneID" id="110714268"/>
<dbReference type="PANTHER" id="PTHR46835">
    <property type="entry name" value="BASIC-LEUCINE ZIPPER (BZIP) TRANSCRIPTION FACTOR FAMILY PROTEIN-RELATED"/>
    <property type="match status" value="1"/>
</dbReference>
<evidence type="ECO:0000313" key="4">
    <source>
        <dbReference type="Proteomes" id="UP000596660"/>
    </source>
</evidence>
<evidence type="ECO:0000259" key="2">
    <source>
        <dbReference type="SMART" id="SM00338"/>
    </source>
</evidence>
<dbReference type="SMART" id="SM00338">
    <property type="entry name" value="BRLZ"/>
    <property type="match status" value="1"/>
</dbReference>
<proteinExistence type="predicted"/>
<feature type="compositionally biased region" description="Basic residues" evidence="1">
    <location>
        <begin position="318"/>
        <end position="333"/>
    </location>
</feature>
<dbReference type="KEGG" id="cqi:110714268"/>
<protein>
    <recommendedName>
        <fullName evidence="2">BZIP domain-containing protein</fullName>
    </recommendedName>
</protein>
<dbReference type="RefSeq" id="XP_021748460.1">
    <property type="nucleotide sequence ID" value="XM_021892768.1"/>
</dbReference>
<dbReference type="AlphaFoldDB" id="A0A803L012"/>
<gene>
    <name evidence="3" type="primary">LOC110714268</name>
</gene>
<evidence type="ECO:0000313" key="3">
    <source>
        <dbReference type="EnsemblPlants" id="AUR62004622-RA:cds"/>
    </source>
</evidence>
<feature type="compositionally biased region" description="Polar residues" evidence="1">
    <location>
        <begin position="132"/>
        <end position="142"/>
    </location>
</feature>
<dbReference type="Gramene" id="AUR62004622-RA">
    <property type="protein sequence ID" value="AUR62004622-RA:cds"/>
    <property type="gene ID" value="AUR62004622"/>
</dbReference>
<organism evidence="3 4">
    <name type="scientific">Chenopodium quinoa</name>
    <name type="common">Quinoa</name>
    <dbReference type="NCBI Taxonomy" id="63459"/>
    <lineage>
        <taxon>Eukaryota</taxon>
        <taxon>Viridiplantae</taxon>
        <taxon>Streptophyta</taxon>
        <taxon>Embryophyta</taxon>
        <taxon>Tracheophyta</taxon>
        <taxon>Spermatophyta</taxon>
        <taxon>Magnoliopsida</taxon>
        <taxon>eudicotyledons</taxon>
        <taxon>Gunneridae</taxon>
        <taxon>Pentapetalae</taxon>
        <taxon>Caryophyllales</taxon>
        <taxon>Chenopodiaceae</taxon>
        <taxon>Chenopodioideae</taxon>
        <taxon>Atripliceae</taxon>
        <taxon>Chenopodium</taxon>
    </lineage>
</organism>